<dbReference type="GO" id="GO:0043041">
    <property type="term" value="P:amino acid activation for nonribosomal peptide biosynthetic process"/>
    <property type="evidence" value="ECO:0007669"/>
    <property type="project" value="TreeGrafter"/>
</dbReference>
<reference evidence="3" key="1">
    <citation type="submission" date="2021-04" db="EMBL/GenBank/DDBJ databases">
        <title>Genomic sequence of Actinosynnema pretiosum subsp. pretiosum ATCC 31280 (C-14919).</title>
        <authorList>
            <person name="Bai L."/>
            <person name="Wang X."/>
            <person name="Xiao Y."/>
        </authorList>
    </citation>
    <scope>NUCLEOTIDE SEQUENCE</scope>
    <source>
        <strain evidence="3">ATCC 31280</strain>
    </source>
</reference>
<feature type="region of interest" description="Disordered" evidence="1">
    <location>
        <begin position="325"/>
        <end position="366"/>
    </location>
</feature>
<evidence type="ECO:0000313" key="3">
    <source>
        <dbReference type="EMBL" id="QUF04408.1"/>
    </source>
</evidence>
<dbReference type="EMBL" id="CP073249">
    <property type="protein sequence ID" value="QUF04408.1"/>
    <property type="molecule type" value="Genomic_DNA"/>
</dbReference>
<dbReference type="GO" id="GO:0031177">
    <property type="term" value="F:phosphopantetheine binding"/>
    <property type="evidence" value="ECO:0007669"/>
    <property type="project" value="TreeGrafter"/>
</dbReference>
<feature type="region of interest" description="Disordered" evidence="1">
    <location>
        <begin position="1"/>
        <end position="25"/>
    </location>
</feature>
<dbReference type="InterPro" id="IPR000873">
    <property type="entry name" value="AMP-dep_synth/lig_dom"/>
</dbReference>
<proteinExistence type="predicted"/>
<feature type="compositionally biased region" description="Gly residues" evidence="1">
    <location>
        <begin position="335"/>
        <end position="353"/>
    </location>
</feature>
<dbReference type="Proteomes" id="UP000677152">
    <property type="component" value="Chromosome"/>
</dbReference>
<evidence type="ECO:0000259" key="2">
    <source>
        <dbReference type="Pfam" id="PF00501"/>
    </source>
</evidence>
<accession>A0AA45L7U0</accession>
<organism evidence="3 4">
    <name type="scientific">Actinosynnema pretiosum subsp. pretiosum</name>
    <dbReference type="NCBI Taxonomy" id="103721"/>
    <lineage>
        <taxon>Bacteria</taxon>
        <taxon>Bacillati</taxon>
        <taxon>Actinomycetota</taxon>
        <taxon>Actinomycetes</taxon>
        <taxon>Pseudonocardiales</taxon>
        <taxon>Pseudonocardiaceae</taxon>
        <taxon>Actinosynnema</taxon>
    </lineage>
</organism>
<feature type="domain" description="AMP-dependent synthetase/ligase" evidence="2">
    <location>
        <begin position="34"/>
        <end position="402"/>
    </location>
</feature>
<dbReference type="InterPro" id="IPR042099">
    <property type="entry name" value="ANL_N_sf"/>
</dbReference>
<dbReference type="GO" id="GO:0005737">
    <property type="term" value="C:cytoplasm"/>
    <property type="evidence" value="ECO:0007669"/>
    <property type="project" value="TreeGrafter"/>
</dbReference>
<name>A0AA45L7U0_9PSEU</name>
<dbReference type="PANTHER" id="PTHR45527">
    <property type="entry name" value="NONRIBOSOMAL PEPTIDE SYNTHETASE"/>
    <property type="match status" value="1"/>
</dbReference>
<dbReference type="PANTHER" id="PTHR45527:SF1">
    <property type="entry name" value="FATTY ACID SYNTHASE"/>
    <property type="match status" value="1"/>
</dbReference>
<feature type="compositionally biased region" description="Low complexity" evidence="1">
    <location>
        <begin position="16"/>
        <end position="25"/>
    </location>
</feature>
<dbReference type="SUPFAM" id="SSF56801">
    <property type="entry name" value="Acetyl-CoA synthetase-like"/>
    <property type="match status" value="1"/>
</dbReference>
<dbReference type="GO" id="GO:0044550">
    <property type="term" value="P:secondary metabolite biosynthetic process"/>
    <property type="evidence" value="ECO:0007669"/>
    <property type="project" value="TreeGrafter"/>
</dbReference>
<evidence type="ECO:0000313" key="4">
    <source>
        <dbReference type="Proteomes" id="UP000677152"/>
    </source>
</evidence>
<gene>
    <name evidence="3" type="ORF">KCV87_34770</name>
</gene>
<evidence type="ECO:0000256" key="1">
    <source>
        <dbReference type="SAM" id="MobiDB-lite"/>
    </source>
</evidence>
<dbReference type="Pfam" id="PF00501">
    <property type="entry name" value="AMP-binding"/>
    <property type="match status" value="1"/>
</dbReference>
<protein>
    <submittedName>
        <fullName evidence="3">AMP-binding protein</fullName>
    </submittedName>
</protein>
<sequence length="556" mass="58092">MPSRAEAAALPPWSTDPADAGGPPPALGDLFAAPALRWPDRPAIADGETGYAFADLERAARSVASALAALGVGEGERVVVLSRKTSAMPVVAVAVWKLAAVYVPLDGAEPAGRLRALVDRLRPRAVVALDDRDPLTPDARWLGGADLAAALAGDADHPTTPHRPGAAAYVVLAAGPSGVPQGVENSADALTSYFRAHNRVLRVTPDSRVLSLSPFQVDVSFEDTLLPLSLGAHVFQFRGLPAGPLVRAVLARERITHLIAVSLLLGMITGDGRQLDPARLPALELVMTGAQVCDPAVVAAWRRRLPGVRLVHAFGPPEATVFAISHEFGPDDGNGPSGNGPSGNGPSGNGPSGNGPDEDAGRLIGRPLPGCRVRIVRDGVEQRAPGERGELWVGGERVMLGYVDQPEETARAVVEHDGVRYFRTGDVCSRDERGDLRFHGHADPDVGWLAGRRCHLAEVRRAAEGCPGVGGAVAAVVPRARRDVVALVVASADPLVLDAVAARLDDLLPDHLRPGLLARSPAPVGADALSRLADAARRSDSDRFALSPDGAVEPIE</sequence>
<dbReference type="AlphaFoldDB" id="A0AA45L7U0"/>
<dbReference type="Gene3D" id="3.40.50.12780">
    <property type="entry name" value="N-terminal domain of ligase-like"/>
    <property type="match status" value="1"/>
</dbReference>